<accession>A0A5D5AJB6</accession>
<dbReference type="InterPro" id="IPR015946">
    <property type="entry name" value="KH_dom-like_a/b"/>
</dbReference>
<dbReference type="SUPFAM" id="SSF82784">
    <property type="entry name" value="OsmC-like"/>
    <property type="match status" value="1"/>
</dbReference>
<evidence type="ECO:0000313" key="1">
    <source>
        <dbReference type="EMBL" id="TYT61968.1"/>
    </source>
</evidence>
<sequence>MTKDVTTVSEEGFSATNEVREFETTIDATGEDAPDTLETLLSTYATCYVPALRVGGQQRGVEEMGRIEIHTTGELNDDDKLESIAFDVRVETAVDDDTATEVIERANELCKVHDALKTELHAETSLEGEAF</sequence>
<dbReference type="Proteomes" id="UP000324104">
    <property type="component" value="Unassembled WGS sequence"/>
</dbReference>
<dbReference type="AlphaFoldDB" id="A0A5D5AJB6"/>
<dbReference type="Pfam" id="PF02566">
    <property type="entry name" value="OsmC"/>
    <property type="match status" value="1"/>
</dbReference>
<keyword evidence="2" id="KW-1185">Reference proteome</keyword>
<organism evidence="1 2">
    <name type="scientific">Natrialba swarupiae</name>
    <dbReference type="NCBI Taxonomy" id="2448032"/>
    <lineage>
        <taxon>Archaea</taxon>
        <taxon>Methanobacteriati</taxon>
        <taxon>Methanobacteriota</taxon>
        <taxon>Stenosarchaea group</taxon>
        <taxon>Halobacteria</taxon>
        <taxon>Halobacteriales</taxon>
        <taxon>Natrialbaceae</taxon>
        <taxon>Natrialba</taxon>
    </lineage>
</organism>
<evidence type="ECO:0000313" key="2">
    <source>
        <dbReference type="Proteomes" id="UP000324104"/>
    </source>
</evidence>
<dbReference type="Gene3D" id="3.30.300.20">
    <property type="match status" value="1"/>
</dbReference>
<reference evidence="1 2" key="1">
    <citation type="submission" date="2019-08" db="EMBL/GenBank/DDBJ databases">
        <title>Archaea genome.</title>
        <authorList>
            <person name="Kajale S."/>
            <person name="Shouche Y."/>
            <person name="Deshpande N."/>
            <person name="Sharma A."/>
        </authorList>
    </citation>
    <scope>NUCLEOTIDE SEQUENCE [LARGE SCALE GENOMIC DNA]</scope>
    <source>
        <strain evidence="1 2">ESP3B_9</strain>
    </source>
</reference>
<proteinExistence type="predicted"/>
<dbReference type="EMBL" id="VTAW01000012">
    <property type="protein sequence ID" value="TYT61968.1"/>
    <property type="molecule type" value="Genomic_DNA"/>
</dbReference>
<name>A0A5D5AJB6_9EURY</name>
<dbReference type="RefSeq" id="WP_149081529.1">
    <property type="nucleotide sequence ID" value="NZ_VTAW01000012.1"/>
</dbReference>
<dbReference type="InterPro" id="IPR003718">
    <property type="entry name" value="OsmC/Ohr_fam"/>
</dbReference>
<comment type="caution">
    <text evidence="1">The sequence shown here is derived from an EMBL/GenBank/DDBJ whole genome shotgun (WGS) entry which is preliminary data.</text>
</comment>
<protein>
    <submittedName>
        <fullName evidence="1">OsmC family protein</fullName>
    </submittedName>
</protein>
<dbReference type="InterPro" id="IPR036102">
    <property type="entry name" value="OsmC/Ohrsf"/>
</dbReference>
<gene>
    <name evidence="1" type="ORF">FYC77_10875</name>
</gene>